<organism evidence="1 2">
    <name type="scientific">Gossypium australe</name>
    <dbReference type="NCBI Taxonomy" id="47621"/>
    <lineage>
        <taxon>Eukaryota</taxon>
        <taxon>Viridiplantae</taxon>
        <taxon>Streptophyta</taxon>
        <taxon>Embryophyta</taxon>
        <taxon>Tracheophyta</taxon>
        <taxon>Spermatophyta</taxon>
        <taxon>Magnoliopsida</taxon>
        <taxon>eudicotyledons</taxon>
        <taxon>Gunneridae</taxon>
        <taxon>Pentapetalae</taxon>
        <taxon>rosids</taxon>
        <taxon>malvids</taxon>
        <taxon>Malvales</taxon>
        <taxon>Malvaceae</taxon>
        <taxon>Malvoideae</taxon>
        <taxon>Gossypium</taxon>
    </lineage>
</organism>
<dbReference type="Proteomes" id="UP000325315">
    <property type="component" value="Unassembled WGS sequence"/>
</dbReference>
<gene>
    <name evidence="1" type="ORF">EPI10_011417</name>
</gene>
<name>A0A5B6W8K7_9ROSI</name>
<sequence>MLEVEPNLSYEEKPICVLDMEIKMLRNKEFPLVKVLWWNHKVEEATWEMESTKRDQNLYLFIGWGCNTPYPYLSPEYGTRHYWT</sequence>
<proteinExistence type="predicted"/>
<reference evidence="1" key="1">
    <citation type="submission" date="2019-08" db="EMBL/GenBank/DDBJ databases">
        <authorList>
            <person name="Liu F."/>
        </authorList>
    </citation>
    <scope>NUCLEOTIDE SEQUENCE [LARGE SCALE GENOMIC DNA]</scope>
    <source>
        <strain evidence="1">PA1801</strain>
        <tissue evidence="1">Leaf</tissue>
    </source>
</reference>
<dbReference type="PANTHER" id="PTHR46148:SF44">
    <property type="entry name" value="GAG-POL POLYPROTEIN"/>
    <property type="match status" value="1"/>
</dbReference>
<dbReference type="OrthoDB" id="1738613at2759"/>
<accession>A0A5B6W8K7</accession>
<protein>
    <submittedName>
        <fullName evidence="1">Chromo domain-containing protein</fullName>
    </submittedName>
</protein>
<evidence type="ECO:0000313" key="2">
    <source>
        <dbReference type="Proteomes" id="UP000325315"/>
    </source>
</evidence>
<keyword evidence="2" id="KW-1185">Reference proteome</keyword>
<comment type="caution">
    <text evidence="1">The sequence shown here is derived from an EMBL/GenBank/DDBJ whole genome shotgun (WGS) entry which is preliminary data.</text>
</comment>
<evidence type="ECO:0000313" key="1">
    <source>
        <dbReference type="EMBL" id="KAA3477535.1"/>
    </source>
</evidence>
<dbReference type="PANTHER" id="PTHR46148">
    <property type="entry name" value="CHROMO DOMAIN-CONTAINING PROTEIN"/>
    <property type="match status" value="1"/>
</dbReference>
<dbReference type="AlphaFoldDB" id="A0A5B6W8K7"/>
<dbReference type="EMBL" id="SMMG02000004">
    <property type="protein sequence ID" value="KAA3477535.1"/>
    <property type="molecule type" value="Genomic_DNA"/>
</dbReference>